<keyword evidence="1" id="KW-0694">RNA-binding</keyword>
<evidence type="ECO:0000259" key="3">
    <source>
        <dbReference type="PROSITE" id="PS50020"/>
    </source>
</evidence>
<dbReference type="EMBL" id="CAJPEX010000107">
    <property type="protein sequence ID" value="CAG0913366.1"/>
    <property type="molecule type" value="Genomic_DNA"/>
</dbReference>
<feature type="compositionally biased region" description="Basic and acidic residues" evidence="2">
    <location>
        <begin position="1"/>
        <end position="29"/>
    </location>
</feature>
<organism evidence="5">
    <name type="scientific">Notodromas monacha</name>
    <dbReference type="NCBI Taxonomy" id="399045"/>
    <lineage>
        <taxon>Eukaryota</taxon>
        <taxon>Metazoa</taxon>
        <taxon>Ecdysozoa</taxon>
        <taxon>Arthropoda</taxon>
        <taxon>Crustacea</taxon>
        <taxon>Oligostraca</taxon>
        <taxon>Ostracoda</taxon>
        <taxon>Podocopa</taxon>
        <taxon>Podocopida</taxon>
        <taxon>Cypridocopina</taxon>
        <taxon>Cypridoidea</taxon>
        <taxon>Cyprididae</taxon>
        <taxon>Notodromas</taxon>
    </lineage>
</organism>
<name>A0A7R9G9M3_9CRUS</name>
<gene>
    <name evidence="5" type="ORF">NMOB1V02_LOCUS1113</name>
</gene>
<protein>
    <recommendedName>
        <fullName evidence="7">Pasha</fullName>
    </recommendedName>
</protein>
<proteinExistence type="predicted"/>
<dbReference type="InterPro" id="IPR014720">
    <property type="entry name" value="dsRBD_dom"/>
</dbReference>
<feature type="region of interest" description="Disordered" evidence="2">
    <location>
        <begin position="83"/>
        <end position="157"/>
    </location>
</feature>
<dbReference type="SUPFAM" id="SSF54768">
    <property type="entry name" value="dsRNA-binding domain-like"/>
    <property type="match status" value="1"/>
</dbReference>
<feature type="domain" description="WW" evidence="3">
    <location>
        <begin position="207"/>
        <end position="240"/>
    </location>
</feature>
<evidence type="ECO:0000313" key="5">
    <source>
        <dbReference type="EMBL" id="CAD7273214.1"/>
    </source>
</evidence>
<sequence length="720" mass="79466">MDARVPRRDDRNGRMDVKRVKGEGGKMPDSKSFPTSRTSSVPLRHWADSNAKPKNELCYVGNVVKPFQLPMVGSSREFSVLDEVRDEDVSKLSSKDSSSGSSSSSSTSSDSSSSSSNESSSDSDSDDEDESVETWPVKEEEEEDEEEEDKDPEPVVNDVVVGRASATTITTAASIPVKHEKTRGPLGEVLNYAEKYSLLEKGQNEFEFLPSGWIKLNHSSGLPVFLHQESRVCTWSQPYFIGNGSVRRHEVPLSSIPCFKYLREQEKEQFRVPPGIIDLTDKKVHAVEPKVEEPVVDEVSPLVAVAAPLCPAHAAEPEREDGEVIDDVPEAAEASEPVSIAASHAEPGNRIVIQNAQLITAAECEKSELLGAEAIREYATRRFTLHKRSIAVFDSWRSRRVYKKVNNRTLNGPEVPKDAKLITLPILTPGLAKNGDGKTGQRRHRIFNPAGKSYVSILHEVLFFSQQSYPEYKYLELTDAASPYAATVMIQGVEYGTGYGSSKRLAKVNAAKATLGILLPDCKKELKIDDEPGKSEDGSETVKDDDATDASGKNFFDSVDIEDSRVAKMSNTLGKPPPFQILTTCIQRNHGLGAFNVETKLDKQPNRKLIEFTMKVANHEVTVKCKNKREGKQVASQMILKKLHPLLGSWGALLRLYGVSPSEAAQRKHKLAQEVTKLQQKQAGQAKGRSMNLALLKKLREEMAKLKDSRSTLEPIGRIG</sequence>
<evidence type="ECO:0000259" key="4">
    <source>
        <dbReference type="PROSITE" id="PS50137"/>
    </source>
</evidence>
<dbReference type="Pfam" id="PF00035">
    <property type="entry name" value="dsrm"/>
    <property type="match status" value="1"/>
</dbReference>
<dbReference type="CDD" id="cd19868">
    <property type="entry name" value="DSRM_DGCR8_rpt2"/>
    <property type="match status" value="1"/>
</dbReference>
<dbReference type="PANTHER" id="PTHR13482">
    <property type="entry name" value="MICRORNA PROCESSOR COMPLEX SUBUNIT DGCR8"/>
    <property type="match status" value="1"/>
</dbReference>
<feature type="compositionally biased region" description="Acidic residues" evidence="2">
    <location>
        <begin position="121"/>
        <end position="132"/>
    </location>
</feature>
<keyword evidence="6" id="KW-1185">Reference proteome</keyword>
<dbReference type="GO" id="GO:0070877">
    <property type="term" value="C:microprocessor complex"/>
    <property type="evidence" value="ECO:0007669"/>
    <property type="project" value="InterPro"/>
</dbReference>
<feature type="region of interest" description="Disordered" evidence="2">
    <location>
        <begin position="1"/>
        <end position="55"/>
    </location>
</feature>
<dbReference type="SMART" id="SM00358">
    <property type="entry name" value="DSRM"/>
    <property type="match status" value="1"/>
</dbReference>
<feature type="compositionally biased region" description="Basic and acidic residues" evidence="2">
    <location>
        <begin position="45"/>
        <end position="55"/>
    </location>
</feature>
<dbReference type="EMBL" id="OA882144">
    <property type="protein sequence ID" value="CAD7273214.1"/>
    <property type="molecule type" value="Genomic_DNA"/>
</dbReference>
<evidence type="ECO:0000256" key="1">
    <source>
        <dbReference type="PROSITE-ProRule" id="PRU00266"/>
    </source>
</evidence>
<dbReference type="InterPro" id="IPR040375">
    <property type="entry name" value="DGCR8"/>
</dbReference>
<dbReference type="GO" id="GO:0020037">
    <property type="term" value="F:heme binding"/>
    <property type="evidence" value="ECO:0007669"/>
    <property type="project" value="InterPro"/>
</dbReference>
<dbReference type="AlphaFoldDB" id="A0A7R9G9M3"/>
<feature type="compositionally biased region" description="Polar residues" evidence="2">
    <location>
        <begin position="32"/>
        <end position="41"/>
    </location>
</feature>
<dbReference type="InterPro" id="IPR001202">
    <property type="entry name" value="WW_dom"/>
</dbReference>
<dbReference type="GO" id="GO:0003725">
    <property type="term" value="F:double-stranded RNA binding"/>
    <property type="evidence" value="ECO:0007669"/>
    <property type="project" value="TreeGrafter"/>
</dbReference>
<dbReference type="FunFam" id="3.30.160.20:FF:000021">
    <property type="entry name" value="Microprocessor complex subunit DGCR8"/>
    <property type="match status" value="1"/>
</dbReference>
<dbReference type="OrthoDB" id="112668at2759"/>
<feature type="compositionally biased region" description="Basic and acidic residues" evidence="2">
    <location>
        <begin position="528"/>
        <end position="545"/>
    </location>
</feature>
<dbReference type="Gene3D" id="2.20.70.10">
    <property type="match status" value="1"/>
</dbReference>
<feature type="region of interest" description="Disordered" evidence="2">
    <location>
        <begin position="528"/>
        <end position="549"/>
    </location>
</feature>
<accession>A0A7R9G9M3</accession>
<dbReference type="GO" id="GO:0070878">
    <property type="term" value="F:primary miRNA binding"/>
    <property type="evidence" value="ECO:0007669"/>
    <property type="project" value="TreeGrafter"/>
</dbReference>
<dbReference type="Proteomes" id="UP000678499">
    <property type="component" value="Unassembled WGS sequence"/>
</dbReference>
<dbReference type="PROSITE" id="PS50137">
    <property type="entry name" value="DS_RBD"/>
    <property type="match status" value="1"/>
</dbReference>
<dbReference type="GO" id="GO:0031053">
    <property type="term" value="P:primary miRNA processing"/>
    <property type="evidence" value="ECO:0007669"/>
    <property type="project" value="InterPro"/>
</dbReference>
<dbReference type="CDD" id="cd19867">
    <property type="entry name" value="DSRM_DGCR8_rpt1"/>
    <property type="match status" value="1"/>
</dbReference>
<reference evidence="5" key="1">
    <citation type="submission" date="2020-11" db="EMBL/GenBank/DDBJ databases">
        <authorList>
            <person name="Tran Van P."/>
        </authorList>
    </citation>
    <scope>NUCLEOTIDE SEQUENCE</scope>
</reference>
<feature type="compositionally biased region" description="Acidic residues" evidence="2">
    <location>
        <begin position="139"/>
        <end position="151"/>
    </location>
</feature>
<dbReference type="PANTHER" id="PTHR13482:SF3">
    <property type="entry name" value="MICROPROCESSOR COMPLEX SUBUNIT DGCR8"/>
    <property type="match status" value="1"/>
</dbReference>
<dbReference type="PROSITE" id="PS50020">
    <property type="entry name" value="WW_DOMAIN_2"/>
    <property type="match status" value="1"/>
</dbReference>
<evidence type="ECO:0008006" key="7">
    <source>
        <dbReference type="Google" id="ProtNLM"/>
    </source>
</evidence>
<evidence type="ECO:0000313" key="6">
    <source>
        <dbReference type="Proteomes" id="UP000678499"/>
    </source>
</evidence>
<evidence type="ECO:0000256" key="2">
    <source>
        <dbReference type="SAM" id="MobiDB-lite"/>
    </source>
</evidence>
<feature type="compositionally biased region" description="Low complexity" evidence="2">
    <location>
        <begin position="95"/>
        <end position="120"/>
    </location>
</feature>
<dbReference type="Gene3D" id="3.30.160.20">
    <property type="match status" value="2"/>
</dbReference>
<dbReference type="GO" id="GO:0042802">
    <property type="term" value="F:identical protein binding"/>
    <property type="evidence" value="ECO:0007669"/>
    <property type="project" value="InterPro"/>
</dbReference>
<feature type="domain" description="DRBM" evidence="4">
    <location>
        <begin position="453"/>
        <end position="520"/>
    </location>
</feature>